<comment type="similarity">
    <text evidence="6">Belongs to the CREC family.</text>
</comment>
<dbReference type="FunFam" id="1.10.238.10:FF:000109">
    <property type="entry name" value="calumenin isoform X2"/>
    <property type="match status" value="1"/>
</dbReference>
<evidence type="ECO:0000256" key="14">
    <source>
        <dbReference type="ARBA" id="ARBA00023034"/>
    </source>
</evidence>
<dbReference type="Gene3D" id="1.10.238.10">
    <property type="entry name" value="EF-hand"/>
    <property type="match status" value="2"/>
</dbReference>
<dbReference type="InterPro" id="IPR002048">
    <property type="entry name" value="EF_hand_dom"/>
</dbReference>
<evidence type="ECO:0000256" key="17">
    <source>
        <dbReference type="ARBA" id="ARBA00063649"/>
    </source>
</evidence>
<evidence type="ECO:0000256" key="12">
    <source>
        <dbReference type="ARBA" id="ARBA00022837"/>
    </source>
</evidence>
<organism evidence="21 22">
    <name type="scientific">Conger conger</name>
    <name type="common">Conger eel</name>
    <name type="synonym">Muraena conger</name>
    <dbReference type="NCBI Taxonomy" id="82655"/>
    <lineage>
        <taxon>Eukaryota</taxon>
        <taxon>Metazoa</taxon>
        <taxon>Chordata</taxon>
        <taxon>Craniata</taxon>
        <taxon>Vertebrata</taxon>
        <taxon>Euteleostomi</taxon>
        <taxon>Actinopterygii</taxon>
        <taxon>Neopterygii</taxon>
        <taxon>Teleostei</taxon>
        <taxon>Anguilliformes</taxon>
        <taxon>Congridae</taxon>
        <taxon>Conger</taxon>
    </lineage>
</organism>
<dbReference type="PROSITE" id="PS50084">
    <property type="entry name" value="KH_TYPE_1"/>
    <property type="match status" value="1"/>
</dbReference>
<dbReference type="Proteomes" id="UP001152803">
    <property type="component" value="Unassembled WGS sequence"/>
</dbReference>
<keyword evidence="13" id="KW-0703">Sarcoplasmic reticulum</keyword>
<dbReference type="GO" id="GO:0003723">
    <property type="term" value="F:RNA binding"/>
    <property type="evidence" value="ECO:0007669"/>
    <property type="project" value="UniProtKB-UniRule"/>
</dbReference>
<feature type="domain" description="EF-hand" evidence="20">
    <location>
        <begin position="455"/>
        <end position="490"/>
    </location>
</feature>
<keyword evidence="14" id="KW-0333">Golgi apparatus</keyword>
<evidence type="ECO:0000256" key="10">
    <source>
        <dbReference type="ARBA" id="ARBA00022737"/>
    </source>
</evidence>
<dbReference type="GO" id="GO:0005509">
    <property type="term" value="F:calcium ion binding"/>
    <property type="evidence" value="ECO:0007669"/>
    <property type="project" value="InterPro"/>
</dbReference>
<dbReference type="Gene3D" id="3.30.1370.10">
    <property type="entry name" value="K Homology domain, type 1"/>
    <property type="match status" value="1"/>
</dbReference>
<evidence type="ECO:0000256" key="1">
    <source>
        <dbReference type="ARBA" id="ARBA00004223"/>
    </source>
</evidence>
<evidence type="ECO:0000256" key="16">
    <source>
        <dbReference type="ARBA" id="ARBA00043927"/>
    </source>
</evidence>
<keyword evidence="11" id="KW-0256">Endoplasmic reticulum</keyword>
<evidence type="ECO:0000313" key="21">
    <source>
        <dbReference type="EMBL" id="KAJ8269024.1"/>
    </source>
</evidence>
<dbReference type="InterPro" id="IPR036612">
    <property type="entry name" value="KH_dom_type_1_sf"/>
</dbReference>
<feature type="domain" description="EF-hand" evidence="20">
    <location>
        <begin position="492"/>
        <end position="527"/>
    </location>
</feature>
<dbReference type="GO" id="GO:0005789">
    <property type="term" value="C:endoplasmic reticulum membrane"/>
    <property type="evidence" value="ECO:0007669"/>
    <property type="project" value="UniProtKB-SubCell"/>
</dbReference>
<gene>
    <name evidence="21" type="ORF">COCON_G00116310</name>
</gene>
<comment type="caution">
    <text evidence="21">The sequence shown here is derived from an EMBL/GenBank/DDBJ whole genome shotgun (WGS) entry which is preliminary data.</text>
</comment>
<proteinExistence type="inferred from homology"/>
<dbReference type="PROSITE" id="PS00018">
    <property type="entry name" value="EF_HAND_1"/>
    <property type="match status" value="4"/>
</dbReference>
<dbReference type="EMBL" id="JAFJMO010000008">
    <property type="protein sequence ID" value="KAJ8269024.1"/>
    <property type="molecule type" value="Genomic_DNA"/>
</dbReference>
<evidence type="ECO:0000313" key="22">
    <source>
        <dbReference type="Proteomes" id="UP001152803"/>
    </source>
</evidence>
<reference evidence="21" key="1">
    <citation type="journal article" date="2023" name="Science">
        <title>Genome structures resolve the early diversification of teleost fishes.</title>
        <authorList>
            <person name="Parey E."/>
            <person name="Louis A."/>
            <person name="Montfort J."/>
            <person name="Bouchez O."/>
            <person name="Roques C."/>
            <person name="Iampietro C."/>
            <person name="Lluch J."/>
            <person name="Castinel A."/>
            <person name="Donnadieu C."/>
            <person name="Desvignes T."/>
            <person name="Floi Bucao C."/>
            <person name="Jouanno E."/>
            <person name="Wen M."/>
            <person name="Mejri S."/>
            <person name="Dirks R."/>
            <person name="Jansen H."/>
            <person name="Henkel C."/>
            <person name="Chen W.J."/>
            <person name="Zahm M."/>
            <person name="Cabau C."/>
            <person name="Klopp C."/>
            <person name="Thompson A.W."/>
            <person name="Robinson-Rechavi M."/>
            <person name="Braasch I."/>
            <person name="Lecointre G."/>
            <person name="Bobe J."/>
            <person name="Postlethwait J.H."/>
            <person name="Berthelot C."/>
            <person name="Roest Crollius H."/>
            <person name="Guiguen Y."/>
        </authorList>
    </citation>
    <scope>NUCLEOTIDE SEQUENCE</scope>
    <source>
        <strain evidence="21">Concon-B</strain>
    </source>
</reference>
<evidence type="ECO:0000256" key="18">
    <source>
        <dbReference type="PROSITE-ProRule" id="PRU00117"/>
    </source>
</evidence>
<evidence type="ECO:0000256" key="2">
    <source>
        <dbReference type="ARBA" id="ARBA00004555"/>
    </source>
</evidence>
<evidence type="ECO:0000256" key="7">
    <source>
        <dbReference type="ARBA" id="ARBA00022525"/>
    </source>
</evidence>
<keyword evidence="18" id="KW-0694">RNA-binding</keyword>
<keyword evidence="8" id="KW-0479">Metal-binding</keyword>
<keyword evidence="9" id="KW-0732">Signal</keyword>
<evidence type="ECO:0000256" key="9">
    <source>
        <dbReference type="ARBA" id="ARBA00022729"/>
    </source>
</evidence>
<dbReference type="AlphaFoldDB" id="A0A9Q1DFW3"/>
<accession>A0A9Q1DFW3</accession>
<evidence type="ECO:0000256" key="8">
    <source>
        <dbReference type="ARBA" id="ARBA00022723"/>
    </source>
</evidence>
<dbReference type="FunFam" id="1.10.238.10:FF:000110">
    <property type="entry name" value="calumenin isoform X2"/>
    <property type="match status" value="1"/>
</dbReference>
<dbReference type="FunFam" id="1.10.238.10:FF:000090">
    <property type="entry name" value="calumenin isoform X2"/>
    <property type="match status" value="1"/>
</dbReference>
<feature type="compositionally biased region" description="Polar residues" evidence="19">
    <location>
        <begin position="1"/>
        <end position="16"/>
    </location>
</feature>
<comment type="function">
    <text evidence="16">Involved in regulation of vitamin K-dependent carboxylation of multiple N-terminal glutamate residues. Seems to inhibit gamma-carboxylase GGCX. Binds 7 calcium ions with a low affinity.</text>
</comment>
<evidence type="ECO:0000256" key="3">
    <source>
        <dbReference type="ARBA" id="ARBA00004564"/>
    </source>
</evidence>
<dbReference type="PANTHER" id="PTHR10827:SF87">
    <property type="entry name" value="CALUMENIN-B"/>
    <property type="match status" value="1"/>
</dbReference>
<dbReference type="Pfam" id="PF13202">
    <property type="entry name" value="EF-hand_5"/>
    <property type="match status" value="2"/>
</dbReference>
<dbReference type="InterPro" id="IPR011992">
    <property type="entry name" value="EF-hand-dom_pair"/>
</dbReference>
<evidence type="ECO:0000259" key="20">
    <source>
        <dbReference type="PROSITE" id="PS50222"/>
    </source>
</evidence>
<sequence>MFPTGCTEQHYSNWSNRPVGARHIPPQQYPSSPGSNRFPSSRYNGGLCNPPPFHMPCPPRWPSGPDGRQSSMEQFHTDPFFRPGCTYFFPHEGNNNIFIPPGYNSSPTPFPMQHYWDHFSTDQYDLAPSSLLADLESYATEDWLCNDIIETDTHFLPQYDPELAPPFSQVMPTTSEEQCNIIVENMHVDNMMIADLVPGKDPEKTRNTLVSSKESIHKNNGELIIWETEIPQHQAAAFLGKEGQYLKFVKQRCGGLVYMSKHPRTQDYVVCNIMGTKNQVYKALDLIKKRVKSRYKYRLKTLKMELRPLAMCVALCVVCATSKPMEKKDRVHHDLLLSDKDHDDAEGYDYDHDAFLGQEEAKTFDQLTPEESKERLGKIVDKIDEDKDGFVTTEEMKKWIKFAQKRWIYYDVDQQWRAHDLNEDGLVTWEEYKNATYGYVLDDPESEDNYNNYKQMMARDERRFKMADKDGDLIANKEEFTAFLHPEEYDYMKDIVVVETMEDIDKNGDGFIDLEEYIGDMYNLESDPDEPDWVRSEREQFIEFRDKDKDGKMNKDETRDWILPSDYDHAEAEAKHLVYESDADKDGQLTKEEIIDKYDLFVGSQATDFGEALVRHDEF</sequence>
<evidence type="ECO:0000256" key="5">
    <source>
        <dbReference type="ARBA" id="ARBA00004613"/>
    </source>
</evidence>
<dbReference type="GO" id="GO:0005576">
    <property type="term" value="C:extracellular region"/>
    <property type="evidence" value="ECO:0007669"/>
    <property type="project" value="UniProtKB-SubCell"/>
</dbReference>
<dbReference type="PROSITE" id="PS50222">
    <property type="entry name" value="EF_HAND_2"/>
    <property type="match status" value="5"/>
</dbReference>
<dbReference type="InterPro" id="IPR004088">
    <property type="entry name" value="KH_dom_type_1"/>
</dbReference>
<dbReference type="SMART" id="SM00054">
    <property type="entry name" value="EFh"/>
    <property type="match status" value="5"/>
</dbReference>
<dbReference type="Pfam" id="PF00013">
    <property type="entry name" value="KH_1"/>
    <property type="match status" value="1"/>
</dbReference>
<dbReference type="CDD" id="cd16228">
    <property type="entry name" value="EFh_CREC_Calumenin"/>
    <property type="match status" value="1"/>
</dbReference>
<evidence type="ECO:0000256" key="13">
    <source>
        <dbReference type="ARBA" id="ARBA00022951"/>
    </source>
</evidence>
<evidence type="ECO:0000256" key="15">
    <source>
        <dbReference type="ARBA" id="ARBA00023136"/>
    </source>
</evidence>
<dbReference type="PANTHER" id="PTHR10827">
    <property type="entry name" value="RETICULOCALBIN"/>
    <property type="match status" value="1"/>
</dbReference>
<dbReference type="GO" id="GO:0033018">
    <property type="term" value="C:sarcoplasmic reticulum lumen"/>
    <property type="evidence" value="ECO:0007669"/>
    <property type="project" value="UniProtKB-SubCell"/>
</dbReference>
<evidence type="ECO:0000256" key="4">
    <source>
        <dbReference type="ARBA" id="ARBA00004586"/>
    </source>
</evidence>
<evidence type="ECO:0000256" key="11">
    <source>
        <dbReference type="ARBA" id="ARBA00022824"/>
    </source>
</evidence>
<dbReference type="GO" id="GO:0005794">
    <property type="term" value="C:Golgi apparatus"/>
    <property type="evidence" value="ECO:0007669"/>
    <property type="project" value="UniProtKB-SubCell"/>
</dbReference>
<evidence type="ECO:0000256" key="6">
    <source>
        <dbReference type="ARBA" id="ARBA00006431"/>
    </source>
</evidence>
<feature type="domain" description="EF-hand" evidence="20">
    <location>
        <begin position="371"/>
        <end position="406"/>
    </location>
</feature>
<protein>
    <recommendedName>
        <fullName evidence="20">EF-hand domain-containing protein</fullName>
    </recommendedName>
</protein>
<keyword evidence="22" id="KW-1185">Reference proteome</keyword>
<comment type="subcellular location">
    <subcellularLocation>
        <location evidence="4">Endoplasmic reticulum membrane</location>
    </subcellularLocation>
    <subcellularLocation>
        <location evidence="2">Golgi apparatus</location>
    </subcellularLocation>
    <subcellularLocation>
        <location evidence="1">Melanosome</location>
    </subcellularLocation>
    <subcellularLocation>
        <location evidence="3">Sarcoplasmic reticulum lumen</location>
    </subcellularLocation>
    <subcellularLocation>
        <location evidence="5">Secreted</location>
    </subcellularLocation>
</comment>
<feature type="domain" description="EF-hand" evidence="20">
    <location>
        <begin position="411"/>
        <end position="442"/>
    </location>
</feature>
<dbReference type="OrthoDB" id="293868at2759"/>
<dbReference type="InterPro" id="IPR018247">
    <property type="entry name" value="EF_Hand_1_Ca_BS"/>
</dbReference>
<dbReference type="SUPFAM" id="SSF47473">
    <property type="entry name" value="EF-hand"/>
    <property type="match status" value="2"/>
</dbReference>
<feature type="region of interest" description="Disordered" evidence="19">
    <location>
        <begin position="1"/>
        <end position="36"/>
    </location>
</feature>
<name>A0A9Q1DFW3_CONCO</name>
<feature type="domain" description="EF-hand" evidence="20">
    <location>
        <begin position="569"/>
        <end position="604"/>
    </location>
</feature>
<dbReference type="SUPFAM" id="SSF54791">
    <property type="entry name" value="Eukaryotic type KH-domain (KH-domain type I)"/>
    <property type="match status" value="1"/>
</dbReference>
<keyword evidence="15" id="KW-0472">Membrane</keyword>
<dbReference type="GO" id="GO:0042470">
    <property type="term" value="C:melanosome"/>
    <property type="evidence" value="ECO:0007669"/>
    <property type="project" value="UniProtKB-SubCell"/>
</dbReference>
<evidence type="ECO:0000256" key="19">
    <source>
        <dbReference type="SAM" id="MobiDB-lite"/>
    </source>
</evidence>
<comment type="subunit">
    <text evidence="17">Interacts with GGCX.</text>
</comment>
<keyword evidence="10" id="KW-0677">Repeat</keyword>
<keyword evidence="7" id="KW-0964">Secreted</keyword>
<keyword evidence="12" id="KW-0106">Calcium</keyword>